<keyword evidence="1" id="KW-0472">Membrane</keyword>
<reference evidence="2" key="1">
    <citation type="submission" date="2024-06" db="EMBL/GenBank/DDBJ databases">
        <title>Methylostella associata gen. nov., sp. nov., a novel Ancalomicrobiaceae-affiliated facultatively methylotrophic bacteria that feed on methanotrophs of the genus Methylococcus.</title>
        <authorList>
            <person name="Saltykova V."/>
            <person name="Danilova O.V."/>
            <person name="Oshkin I.Y."/>
            <person name="Belova S.E."/>
            <person name="Pimenov N.V."/>
            <person name="Dedysh S.N."/>
        </authorList>
    </citation>
    <scope>NUCLEOTIDE SEQUENCE</scope>
    <source>
        <strain evidence="2">S20</strain>
    </source>
</reference>
<protein>
    <submittedName>
        <fullName evidence="2">Uncharacterized protein</fullName>
    </submittedName>
</protein>
<keyword evidence="1" id="KW-0812">Transmembrane</keyword>
<dbReference type="AlphaFoldDB" id="A0AAU7X8R4"/>
<proteinExistence type="predicted"/>
<dbReference type="EMBL" id="CP158568">
    <property type="protein sequence ID" value="XBY44102.1"/>
    <property type="molecule type" value="Genomic_DNA"/>
</dbReference>
<feature type="transmembrane region" description="Helical" evidence="1">
    <location>
        <begin position="19"/>
        <end position="38"/>
    </location>
</feature>
<evidence type="ECO:0000256" key="1">
    <source>
        <dbReference type="SAM" id="Phobius"/>
    </source>
</evidence>
<evidence type="ECO:0000313" key="2">
    <source>
        <dbReference type="EMBL" id="XBY44102.1"/>
    </source>
</evidence>
<dbReference type="KEGG" id="mflg:ABS361_18960"/>
<name>A0AAU7X8R4_9HYPH</name>
<keyword evidence="1" id="KW-1133">Transmembrane helix</keyword>
<sequence>MATIRCFNGLKIGYGSSRFFSSIAVFIFIEMVVLYIFAQQAAAVAGSWKDDPLPAFKLLEPDRNVSARDWKSPYCMAWDDGCTRCTKPSAKSKPICNDIAAEQRCVPEKIKCDSGDWKELRRLCAGPAYIKADEHGNILDITYCDFDFEVDKKTGFLKSREQGVCMSVAPSNWRKVLDENIVIRNLPVKDNYSQNRKVKAPWQTLICTYPQFFDRGWIIIQSR</sequence>
<gene>
    <name evidence="2" type="ORF">ABS361_18960</name>
</gene>
<organism evidence="2">
    <name type="scientific">Methyloraptor flagellatus</name>
    <dbReference type="NCBI Taxonomy" id="3162530"/>
    <lineage>
        <taxon>Bacteria</taxon>
        <taxon>Pseudomonadati</taxon>
        <taxon>Pseudomonadota</taxon>
        <taxon>Alphaproteobacteria</taxon>
        <taxon>Hyphomicrobiales</taxon>
        <taxon>Ancalomicrobiaceae</taxon>
        <taxon>Methyloraptor</taxon>
    </lineage>
</organism>
<dbReference type="RefSeq" id="WP_407049198.1">
    <property type="nucleotide sequence ID" value="NZ_CP158568.1"/>
</dbReference>
<accession>A0AAU7X8R4</accession>